<evidence type="ECO:0000313" key="7">
    <source>
        <dbReference type="EMBL" id="BES83232.1"/>
    </source>
</evidence>
<dbReference type="InterPro" id="IPR039425">
    <property type="entry name" value="RNA_pol_sigma-70-like"/>
</dbReference>
<organism evidence="7 8">
    <name type="scientific">Pectobacterium araliae</name>
    <dbReference type="NCBI Taxonomy" id="3073862"/>
    <lineage>
        <taxon>Bacteria</taxon>
        <taxon>Pseudomonadati</taxon>
        <taxon>Pseudomonadota</taxon>
        <taxon>Gammaproteobacteria</taxon>
        <taxon>Enterobacterales</taxon>
        <taxon>Pectobacteriaceae</taxon>
        <taxon>Pectobacterium</taxon>
    </lineage>
</organism>
<dbReference type="Pfam" id="PF08281">
    <property type="entry name" value="Sigma70_r4_2"/>
    <property type="match status" value="1"/>
</dbReference>
<sequence length="169" mass="19455">MLASNNVVDVFVDIHSMLQRIVAYRTGSKHVAQDLTQEMYFRVLGLTNTFPTYDDARNYLIRIALNAATDHVRTEQRHTQLLGGAIQLFENYEPSPEEGLYVKQQIIEIDNALADLPQKCRDVLYLSRIEGMTHEEIAEKLGVSRSLVEKYAIRALLHCREHLKAKREE</sequence>
<feature type="domain" description="RNA polymerase sigma-70 region 2" evidence="5">
    <location>
        <begin position="15"/>
        <end position="77"/>
    </location>
</feature>
<dbReference type="InterPro" id="IPR013249">
    <property type="entry name" value="RNA_pol_sigma70_r4_t2"/>
</dbReference>
<dbReference type="SUPFAM" id="SSF88659">
    <property type="entry name" value="Sigma3 and sigma4 domains of RNA polymerase sigma factors"/>
    <property type="match status" value="1"/>
</dbReference>
<dbReference type="GO" id="GO:0016987">
    <property type="term" value="F:sigma factor activity"/>
    <property type="evidence" value="ECO:0007669"/>
    <property type="project" value="UniProtKB-KW"/>
</dbReference>
<accession>A0AAN0KI62</accession>
<dbReference type="KEGG" id="parl:PEC302110_03290"/>
<proteinExistence type="inferred from homology"/>
<dbReference type="InterPro" id="IPR007627">
    <property type="entry name" value="RNA_pol_sigma70_r2"/>
</dbReference>
<dbReference type="Gene3D" id="1.10.10.10">
    <property type="entry name" value="Winged helix-like DNA-binding domain superfamily/Winged helix DNA-binding domain"/>
    <property type="match status" value="1"/>
</dbReference>
<dbReference type="Gene3D" id="1.10.1740.10">
    <property type="match status" value="1"/>
</dbReference>
<evidence type="ECO:0000259" key="5">
    <source>
        <dbReference type="Pfam" id="PF04542"/>
    </source>
</evidence>
<keyword evidence="8" id="KW-1185">Reference proteome</keyword>
<evidence type="ECO:0000313" key="8">
    <source>
        <dbReference type="Proteomes" id="UP001377830"/>
    </source>
</evidence>
<dbReference type="InterPro" id="IPR036388">
    <property type="entry name" value="WH-like_DNA-bd_sf"/>
</dbReference>
<dbReference type="AlphaFoldDB" id="A0AAN0KI62"/>
<evidence type="ECO:0000256" key="1">
    <source>
        <dbReference type="ARBA" id="ARBA00010641"/>
    </source>
</evidence>
<dbReference type="PANTHER" id="PTHR43133">
    <property type="entry name" value="RNA POLYMERASE ECF-TYPE SIGMA FACTO"/>
    <property type="match status" value="1"/>
</dbReference>
<dbReference type="InterPro" id="IPR013325">
    <property type="entry name" value="RNA_pol_sigma_r2"/>
</dbReference>
<dbReference type="Proteomes" id="UP001377830">
    <property type="component" value="Chromosome"/>
</dbReference>
<dbReference type="GO" id="GO:0006352">
    <property type="term" value="P:DNA-templated transcription initiation"/>
    <property type="evidence" value="ECO:0007669"/>
    <property type="project" value="InterPro"/>
</dbReference>
<dbReference type="EMBL" id="AP028908">
    <property type="protein sequence ID" value="BES83232.1"/>
    <property type="molecule type" value="Genomic_DNA"/>
</dbReference>
<reference evidence="8" key="1">
    <citation type="journal article" date="2024" name="Int. J. Syst. Evol. Microbiol.">
        <title>Pectobacterium araliae sp. nov., a pathogen causing bacterial soft rot of Japanese angelica tree in Japan.</title>
        <authorList>
            <person name="Sawada H."/>
            <person name="Someya N."/>
            <person name="Morohoshi T."/>
            <person name="Ono M."/>
            <person name="Satou M."/>
        </authorList>
    </citation>
    <scope>NUCLEOTIDE SEQUENCE [LARGE SCALE GENOMIC DNA]</scope>
    <source>
        <strain evidence="8">MAFF 302110</strain>
    </source>
</reference>
<dbReference type="InterPro" id="IPR014284">
    <property type="entry name" value="RNA_pol_sigma-70_dom"/>
</dbReference>
<evidence type="ECO:0000259" key="6">
    <source>
        <dbReference type="Pfam" id="PF08281"/>
    </source>
</evidence>
<dbReference type="RefSeq" id="WP_261846695.1">
    <property type="nucleotide sequence ID" value="NZ_AP028908.1"/>
</dbReference>
<dbReference type="SUPFAM" id="SSF88946">
    <property type="entry name" value="Sigma2 domain of RNA polymerase sigma factors"/>
    <property type="match status" value="1"/>
</dbReference>
<evidence type="ECO:0000256" key="4">
    <source>
        <dbReference type="ARBA" id="ARBA00023163"/>
    </source>
</evidence>
<feature type="domain" description="RNA polymerase sigma factor 70 region 4 type 2" evidence="6">
    <location>
        <begin position="108"/>
        <end position="159"/>
    </location>
</feature>
<dbReference type="Pfam" id="PF04542">
    <property type="entry name" value="Sigma70_r2"/>
    <property type="match status" value="1"/>
</dbReference>
<dbReference type="PANTHER" id="PTHR43133:SF63">
    <property type="entry name" value="RNA POLYMERASE SIGMA FACTOR FECI-RELATED"/>
    <property type="match status" value="1"/>
</dbReference>
<protein>
    <submittedName>
        <fullName evidence="7">RNA polymerase sigma factor</fullName>
    </submittedName>
</protein>
<keyword evidence="3" id="KW-0731">Sigma factor</keyword>
<dbReference type="InterPro" id="IPR013324">
    <property type="entry name" value="RNA_pol_sigma_r3/r4-like"/>
</dbReference>
<name>A0AAN0KI62_9GAMM</name>
<comment type="similarity">
    <text evidence="1">Belongs to the sigma-70 factor family. ECF subfamily.</text>
</comment>
<gene>
    <name evidence="7" type="ORF">PEC302110_03290</name>
</gene>
<evidence type="ECO:0000256" key="2">
    <source>
        <dbReference type="ARBA" id="ARBA00023015"/>
    </source>
</evidence>
<dbReference type="NCBIfam" id="TIGR02937">
    <property type="entry name" value="sigma70-ECF"/>
    <property type="match status" value="1"/>
</dbReference>
<keyword evidence="4" id="KW-0804">Transcription</keyword>
<keyword evidence="2" id="KW-0805">Transcription regulation</keyword>
<dbReference type="GO" id="GO:0003677">
    <property type="term" value="F:DNA binding"/>
    <property type="evidence" value="ECO:0007669"/>
    <property type="project" value="InterPro"/>
</dbReference>
<evidence type="ECO:0000256" key="3">
    <source>
        <dbReference type="ARBA" id="ARBA00023082"/>
    </source>
</evidence>
<dbReference type="CDD" id="cd06171">
    <property type="entry name" value="Sigma70_r4"/>
    <property type="match status" value="1"/>
</dbReference>